<organism evidence="2">
    <name type="scientific">Brassica oleracea</name>
    <name type="common">Wild cabbage</name>
    <dbReference type="NCBI Taxonomy" id="3712"/>
    <lineage>
        <taxon>Eukaryota</taxon>
        <taxon>Viridiplantae</taxon>
        <taxon>Streptophyta</taxon>
        <taxon>Embryophyta</taxon>
        <taxon>Tracheophyta</taxon>
        <taxon>Spermatophyta</taxon>
        <taxon>Magnoliopsida</taxon>
        <taxon>eudicotyledons</taxon>
        <taxon>Gunneridae</taxon>
        <taxon>Pentapetalae</taxon>
        <taxon>rosids</taxon>
        <taxon>malvids</taxon>
        <taxon>Brassicales</taxon>
        <taxon>Brassicaceae</taxon>
        <taxon>Brassiceae</taxon>
        <taxon>Brassica</taxon>
    </lineage>
</organism>
<gene>
    <name evidence="2" type="ORF">BOLC9T58275H</name>
</gene>
<evidence type="ECO:0000313" key="2">
    <source>
        <dbReference type="EMBL" id="VDD32952.1"/>
    </source>
</evidence>
<feature type="region of interest" description="Disordered" evidence="1">
    <location>
        <begin position="42"/>
        <end position="72"/>
    </location>
</feature>
<feature type="compositionally biased region" description="Basic and acidic residues" evidence="1">
    <location>
        <begin position="42"/>
        <end position="51"/>
    </location>
</feature>
<evidence type="ECO:0000256" key="1">
    <source>
        <dbReference type="SAM" id="MobiDB-lite"/>
    </source>
</evidence>
<sequence length="133" mass="15096">MSIGGSLSCFKFICFRKKQGNKEEKPLKAERCLYCFKVMKKESKKEDKPLKAEGLTKVGEKDAKNSVDDKKKPETCKEPVYRLIECSTHVGSSNMEEYESEGFYVGVSPSPMTNDFNKVKTFDFREVAKATAK</sequence>
<protein>
    <submittedName>
        <fullName evidence="2">Uncharacterized protein</fullName>
    </submittedName>
</protein>
<accession>A0A3P6EKN3</accession>
<feature type="compositionally biased region" description="Basic and acidic residues" evidence="1">
    <location>
        <begin position="58"/>
        <end position="72"/>
    </location>
</feature>
<dbReference type="AlphaFoldDB" id="A0A3P6EKN3"/>
<dbReference type="EMBL" id="LR031875">
    <property type="protein sequence ID" value="VDD32952.1"/>
    <property type="molecule type" value="Genomic_DNA"/>
</dbReference>
<proteinExistence type="predicted"/>
<reference evidence="2" key="1">
    <citation type="submission" date="2018-11" db="EMBL/GenBank/DDBJ databases">
        <authorList>
            <consortium name="Genoscope - CEA"/>
            <person name="William W."/>
        </authorList>
    </citation>
    <scope>NUCLEOTIDE SEQUENCE</scope>
</reference>
<name>A0A3P6EKN3_BRAOL</name>